<feature type="domain" description="HTH araC/xylS-type" evidence="4">
    <location>
        <begin position="192"/>
        <end position="290"/>
    </location>
</feature>
<comment type="caution">
    <text evidence="6">The sequence shown here is derived from an EMBL/GenBank/DDBJ whole genome shotgun (WGS) entry which is preliminary data.</text>
</comment>
<reference evidence="6" key="1">
    <citation type="submission" date="2023-04" db="EMBL/GenBank/DDBJ databases">
        <title>Comparative genomic analysis of Cohnella hashimotonis sp. nov., isolated from the International Space Station.</title>
        <authorList>
            <person name="Venkateswaran K."/>
            <person name="Simpson A."/>
        </authorList>
    </citation>
    <scope>NUCLEOTIDE SEQUENCE</scope>
    <source>
        <strain evidence="6">F6_2S_P_1</strain>
    </source>
</reference>
<dbReference type="InterPro" id="IPR050204">
    <property type="entry name" value="AraC_XylS_family_regulators"/>
</dbReference>
<gene>
    <name evidence="6" type="ORF">KB449_06620</name>
</gene>
<keyword evidence="1" id="KW-0805">Transcription regulation</keyword>
<name>A0ABT6TCR5_9BACL</name>
<dbReference type="InterPro" id="IPR018060">
    <property type="entry name" value="HTH_AraC"/>
</dbReference>
<evidence type="ECO:0000313" key="7">
    <source>
        <dbReference type="Proteomes" id="UP001161691"/>
    </source>
</evidence>
<dbReference type="Pfam" id="PF12833">
    <property type="entry name" value="HTH_18"/>
    <property type="match status" value="1"/>
</dbReference>
<dbReference type="SMART" id="SM00342">
    <property type="entry name" value="HTH_ARAC"/>
    <property type="match status" value="1"/>
</dbReference>
<evidence type="ECO:0000259" key="4">
    <source>
        <dbReference type="PROSITE" id="PS01124"/>
    </source>
</evidence>
<accession>A0ABT6TCR5</accession>
<dbReference type="PANTHER" id="PTHR46796:SF14">
    <property type="entry name" value="TRANSCRIPTIONAL REGULATORY PROTEIN"/>
    <property type="match status" value="1"/>
</dbReference>
<evidence type="ECO:0000256" key="2">
    <source>
        <dbReference type="ARBA" id="ARBA00023125"/>
    </source>
</evidence>
<dbReference type="PANTHER" id="PTHR46796">
    <property type="entry name" value="HTH-TYPE TRANSCRIPTIONAL ACTIVATOR RHAS-RELATED"/>
    <property type="match status" value="1"/>
</dbReference>
<dbReference type="Gene3D" id="1.10.10.60">
    <property type="entry name" value="Homeodomain-like"/>
    <property type="match status" value="1"/>
</dbReference>
<keyword evidence="7" id="KW-1185">Reference proteome</keyword>
<evidence type="ECO:0000259" key="5">
    <source>
        <dbReference type="PROSITE" id="PS50983"/>
    </source>
</evidence>
<keyword evidence="3" id="KW-0804">Transcription</keyword>
<dbReference type="PROSITE" id="PS50983">
    <property type="entry name" value="FE_B12_PBP"/>
    <property type="match status" value="1"/>
</dbReference>
<protein>
    <submittedName>
        <fullName evidence="6">AraC family transcriptional regulator</fullName>
    </submittedName>
</protein>
<dbReference type="InterPro" id="IPR002491">
    <property type="entry name" value="ABC_transptr_periplasmic_BD"/>
</dbReference>
<dbReference type="InterPro" id="IPR009057">
    <property type="entry name" value="Homeodomain-like_sf"/>
</dbReference>
<dbReference type="Pfam" id="PF01497">
    <property type="entry name" value="Peripla_BP_2"/>
    <property type="match status" value="1"/>
</dbReference>
<evidence type="ECO:0000313" key="6">
    <source>
        <dbReference type="EMBL" id="MDI4644629.1"/>
    </source>
</evidence>
<evidence type="ECO:0000256" key="1">
    <source>
        <dbReference type="ARBA" id="ARBA00023015"/>
    </source>
</evidence>
<dbReference type="SUPFAM" id="SSF53807">
    <property type="entry name" value="Helical backbone' metal receptor"/>
    <property type="match status" value="1"/>
</dbReference>
<dbReference type="SUPFAM" id="SSF46689">
    <property type="entry name" value="Homeodomain-like"/>
    <property type="match status" value="1"/>
</dbReference>
<dbReference type="Gene3D" id="3.40.50.1980">
    <property type="entry name" value="Nitrogenase molybdenum iron protein domain"/>
    <property type="match status" value="2"/>
</dbReference>
<evidence type="ECO:0000256" key="3">
    <source>
        <dbReference type="ARBA" id="ARBA00023163"/>
    </source>
</evidence>
<proteinExistence type="predicted"/>
<sequence>MLSNQKASAAAARLPFLYRWTDIERVEPLPGQPAELPSRSSFMLVAAESGAMKLSDACGVRICELSAGDLCVTRATVRIHSDADAGADACGFAVAFRRLSLNETEANQRDIMDDGGGGLPLNMRLNVDPQAIGWIGELFALRDAENLSGMYNAQALFQRLMASVIEAGNGNGNGKGRGAMAPERLGFRYAVRATVAKMEAQPALAWTVERLAREAGCSVRQYARIFKTLTGKSPLKHLTGLRMAEAKRRLHSGETPLADISGALGFADPFHFSRVFKRHEGLSPSVYARAGSQGARIVAFQYLGELLALGLKPLGAPSRLMDCRFFTPRIRGIASTGGSVVEPNLDRVRALEPNLILTFDGHHYEQYAGISDTLNLSWSLSPEERLMAVADKVGKQEEAARWVRAYRKKTEEAADRFARGPDHVRTVTFIWTNGLPETVQVYKEAGLIHDLGWRSPRTVRERKTEDCRPYKFDIPVALLPHYAGEALFVAVSPDERSRLQFELLKQSAIWSELEAVRQGRAYVLGQEWLRDDPISLAGQLRELQAIVQKPRGIL</sequence>
<dbReference type="Proteomes" id="UP001161691">
    <property type="component" value="Unassembled WGS sequence"/>
</dbReference>
<organism evidence="6 7">
    <name type="scientific">Cohnella hashimotonis</name>
    <dbReference type="NCBI Taxonomy" id="2826895"/>
    <lineage>
        <taxon>Bacteria</taxon>
        <taxon>Bacillati</taxon>
        <taxon>Bacillota</taxon>
        <taxon>Bacilli</taxon>
        <taxon>Bacillales</taxon>
        <taxon>Paenibacillaceae</taxon>
        <taxon>Cohnella</taxon>
    </lineage>
</organism>
<keyword evidence="2" id="KW-0238">DNA-binding</keyword>
<dbReference type="EMBL" id="JAGRPV010000001">
    <property type="protein sequence ID" value="MDI4644629.1"/>
    <property type="molecule type" value="Genomic_DNA"/>
</dbReference>
<dbReference type="RefSeq" id="WP_282907620.1">
    <property type="nucleotide sequence ID" value="NZ_JAGRPV010000001.1"/>
</dbReference>
<feature type="domain" description="Fe/B12 periplasmic-binding" evidence="5">
    <location>
        <begin position="294"/>
        <end position="551"/>
    </location>
</feature>
<dbReference type="PROSITE" id="PS01124">
    <property type="entry name" value="HTH_ARAC_FAMILY_2"/>
    <property type="match status" value="1"/>
</dbReference>